<evidence type="ECO:0000259" key="2">
    <source>
        <dbReference type="Pfam" id="PF01206"/>
    </source>
</evidence>
<reference evidence="3 4" key="1">
    <citation type="submission" date="2017-04" db="EMBL/GenBank/DDBJ databases">
        <title>Novel microbial lineages endemic to geothermal iron-oxide mats fill important gaps in the evolutionary history of Archaea.</title>
        <authorList>
            <person name="Jay Z.J."/>
            <person name="Beam J.P."/>
            <person name="Dlakic M."/>
            <person name="Rusch D.B."/>
            <person name="Kozubal M.A."/>
            <person name="Inskeep W.P."/>
        </authorList>
    </citation>
    <scope>NUCLEOTIDE SEQUENCE [LARGE SCALE GENOMIC DNA]</scope>
    <source>
        <strain evidence="3">OSP_D</strain>
    </source>
</reference>
<evidence type="ECO:0000313" key="3">
    <source>
        <dbReference type="EMBL" id="PSN88469.1"/>
    </source>
</evidence>
<evidence type="ECO:0000256" key="1">
    <source>
        <dbReference type="ARBA" id="ARBA00008984"/>
    </source>
</evidence>
<dbReference type="Gene3D" id="3.30.110.40">
    <property type="entry name" value="TusA-like domain"/>
    <property type="match status" value="1"/>
</dbReference>
<dbReference type="CDD" id="cd00291">
    <property type="entry name" value="SirA_YedF_YeeD"/>
    <property type="match status" value="1"/>
</dbReference>
<organism evidence="3 4">
    <name type="scientific">Candidatus Marsarchaeota G2 archaeon OSP_D</name>
    <dbReference type="NCBI Taxonomy" id="1978157"/>
    <lineage>
        <taxon>Archaea</taxon>
        <taxon>Candidatus Marsarchaeota</taxon>
        <taxon>Candidatus Marsarchaeota group 2</taxon>
    </lineage>
</organism>
<dbReference type="SUPFAM" id="SSF64307">
    <property type="entry name" value="SirA-like"/>
    <property type="match status" value="1"/>
</dbReference>
<dbReference type="PANTHER" id="PTHR33279">
    <property type="entry name" value="SULFUR CARRIER PROTEIN YEDF-RELATED"/>
    <property type="match status" value="1"/>
</dbReference>
<dbReference type="EMBL" id="NEXE01000120">
    <property type="protein sequence ID" value="PSN88469.1"/>
    <property type="molecule type" value="Genomic_DNA"/>
</dbReference>
<comment type="similarity">
    <text evidence="1">Belongs to the sulfur carrier protein TusA family.</text>
</comment>
<dbReference type="Proteomes" id="UP000240322">
    <property type="component" value="Unassembled WGS sequence"/>
</dbReference>
<dbReference type="InterPro" id="IPR001455">
    <property type="entry name" value="TusA-like"/>
</dbReference>
<sequence length="79" mass="8454">MSSLKVYKSIDATSSSCSGPIGELSGAMNDALPGECVEIIVGDPATRDDVRVWAAKTGNRVVVDKEEQGKFRIIVEKVK</sequence>
<protein>
    <submittedName>
        <fullName evidence="3">Response regulator SirA</fullName>
    </submittedName>
</protein>
<gene>
    <name evidence="3" type="ORF">B9Q03_09285</name>
</gene>
<dbReference type="Pfam" id="PF01206">
    <property type="entry name" value="TusA"/>
    <property type="match status" value="1"/>
</dbReference>
<dbReference type="InterPro" id="IPR036868">
    <property type="entry name" value="TusA-like_sf"/>
</dbReference>
<accession>A0A2R6AQ03</accession>
<dbReference type="AlphaFoldDB" id="A0A2R6AQ03"/>
<evidence type="ECO:0000313" key="4">
    <source>
        <dbReference type="Proteomes" id="UP000240322"/>
    </source>
</evidence>
<name>A0A2R6AQ03_9ARCH</name>
<feature type="domain" description="UPF0033" evidence="2">
    <location>
        <begin position="9"/>
        <end position="77"/>
    </location>
</feature>
<dbReference type="PANTHER" id="PTHR33279:SF6">
    <property type="entry name" value="SULFUR CARRIER PROTEIN YEDF-RELATED"/>
    <property type="match status" value="1"/>
</dbReference>
<proteinExistence type="inferred from homology"/>
<comment type="caution">
    <text evidence="3">The sequence shown here is derived from an EMBL/GenBank/DDBJ whole genome shotgun (WGS) entry which is preliminary data.</text>
</comment>